<dbReference type="Pfam" id="PF03176">
    <property type="entry name" value="MMPL"/>
    <property type="match status" value="2"/>
</dbReference>
<feature type="transmembrane region" description="Helical" evidence="6">
    <location>
        <begin position="618"/>
        <end position="639"/>
    </location>
</feature>
<reference evidence="8 9" key="1">
    <citation type="journal article" date="2012" name="Science">
        <title>Ecological populations of bacteria act as socially cohesive units of antibiotic production and resistance.</title>
        <authorList>
            <person name="Cordero O.X."/>
            <person name="Wildschutte H."/>
            <person name="Kirkup B."/>
            <person name="Proehl S."/>
            <person name="Ngo L."/>
            <person name="Hussain F."/>
            <person name="Le Roux F."/>
            <person name="Mincer T."/>
            <person name="Polz M.F."/>
        </authorList>
    </citation>
    <scope>NUCLEOTIDE SEQUENCE [LARGE SCALE GENOMIC DNA]</scope>
    <source>
        <strain evidence="8 9">FF-454</strain>
    </source>
</reference>
<dbReference type="RefSeq" id="WP_016958932.1">
    <property type="nucleotide sequence ID" value="NZ_AJWN02000088.1"/>
</dbReference>
<feature type="transmembrane region" description="Helical" evidence="6">
    <location>
        <begin position="262"/>
        <end position="284"/>
    </location>
</feature>
<keyword evidence="3 6" id="KW-0812">Transmembrane</keyword>
<evidence type="ECO:0000256" key="3">
    <source>
        <dbReference type="ARBA" id="ARBA00022692"/>
    </source>
</evidence>
<feature type="transmembrane region" description="Helical" evidence="6">
    <location>
        <begin position="238"/>
        <end position="255"/>
    </location>
</feature>
<feature type="transmembrane region" description="Helical" evidence="6">
    <location>
        <begin position="290"/>
        <end position="310"/>
    </location>
</feature>
<dbReference type="InterPro" id="IPR000731">
    <property type="entry name" value="SSD"/>
</dbReference>
<feature type="domain" description="SSD" evidence="7">
    <location>
        <begin position="261"/>
        <end position="389"/>
    </location>
</feature>
<feature type="transmembrane region" description="Helical" evidence="6">
    <location>
        <begin position="21"/>
        <end position="45"/>
    </location>
</feature>
<feature type="transmembrane region" description="Helical" evidence="6">
    <location>
        <begin position="331"/>
        <end position="355"/>
    </location>
</feature>
<dbReference type="GO" id="GO:0005886">
    <property type="term" value="C:plasma membrane"/>
    <property type="evidence" value="ECO:0007669"/>
    <property type="project" value="UniProtKB-SubCell"/>
</dbReference>
<dbReference type="Gene3D" id="1.20.1640.10">
    <property type="entry name" value="Multidrug efflux transporter AcrB transmembrane domain"/>
    <property type="match status" value="2"/>
</dbReference>
<accession>A0A1E5C1B1</accession>
<dbReference type="EMBL" id="AJWN02000088">
    <property type="protein sequence ID" value="OEE59306.1"/>
    <property type="molecule type" value="Genomic_DNA"/>
</dbReference>
<dbReference type="InterPro" id="IPR004869">
    <property type="entry name" value="MMPL_dom"/>
</dbReference>
<evidence type="ECO:0000259" key="7">
    <source>
        <dbReference type="PROSITE" id="PS50156"/>
    </source>
</evidence>
<name>A0A1E5C1B1_9GAMM</name>
<gene>
    <name evidence="8" type="ORF">A1OK_14330</name>
</gene>
<evidence type="ECO:0000256" key="5">
    <source>
        <dbReference type="ARBA" id="ARBA00023136"/>
    </source>
</evidence>
<evidence type="ECO:0000313" key="9">
    <source>
        <dbReference type="Proteomes" id="UP000095039"/>
    </source>
</evidence>
<dbReference type="Proteomes" id="UP000095039">
    <property type="component" value="Unassembled WGS sequence"/>
</dbReference>
<feature type="domain" description="SSD" evidence="7">
    <location>
        <begin position="642"/>
        <end position="771"/>
    </location>
</feature>
<evidence type="ECO:0000313" key="8">
    <source>
        <dbReference type="EMBL" id="OEE59306.1"/>
    </source>
</evidence>
<proteinExistence type="predicted"/>
<keyword evidence="9" id="KW-1185">Reference proteome</keyword>
<feature type="transmembrane region" description="Helical" evidence="6">
    <location>
        <begin position="367"/>
        <end position="391"/>
    </location>
</feature>
<dbReference type="AlphaFoldDB" id="A0A1E5C1B1"/>
<feature type="transmembrane region" description="Helical" evidence="6">
    <location>
        <begin position="419"/>
        <end position="438"/>
    </location>
</feature>
<keyword evidence="5 6" id="KW-0472">Membrane</keyword>
<keyword evidence="2" id="KW-1003">Cell membrane</keyword>
<organism evidence="8 9">
    <name type="scientific">Enterovibrio norvegicus FF-454</name>
    <dbReference type="NCBI Taxonomy" id="1185651"/>
    <lineage>
        <taxon>Bacteria</taxon>
        <taxon>Pseudomonadati</taxon>
        <taxon>Pseudomonadota</taxon>
        <taxon>Gammaproteobacteria</taxon>
        <taxon>Vibrionales</taxon>
        <taxon>Vibrionaceae</taxon>
        <taxon>Enterovibrio</taxon>
    </lineage>
</organism>
<sequence>MSEHKNKPLGIEKRLICLVSYVLSHTKTTLIVVLGAIFLLAGGLAKLEVNNSARVFLAVGSPEKIALDELEANYSKDENVMFVLVPPEGESTTSPKTLTLIRELTDELWLSPYARKVTSLVNFIDPIADADGGGMIVDDLILSGEEQSPETQQTLARFFEQRPDVVGNLIAKDGNAATVFLTVAMSSDDLQAVKTVALHARELQAAYLERYPDYQIYLTGLVMLDYALNEASDADSGSLVPAMILLVLILIGALFRALIPSLTVLMVILLSILGAVGAVAWMGFQLNTASGAAPLIILVLAVANAVHIIAKTYQLRHVMPKVDPHKVVLAAMAYNVVPLSLTNLTTFVGFMSLNFSDVEPFGELGTIAALGVLTSLVVNLTLTPLVLLAWLRRRNKPLPALPKIHFGQVAKRVCNNASWILFVFSILAVTALLGLQLITFNDNFVKYFDDRNSFRVQTDLVQDHWGGMGLIEYSFDAPEGKTVADPDYLKQVAAFADWLREQPHVNAVIALPDHLARLHQAFNNTPSAELPDDPYLSSQLLTTYEISAPYGHSLSDRVTPDYASSRVSIMTDNLSSADTIAIEQAAEDWMQQNAPLLSGQAGTGLSLAFAYVSERNSVSMLLGNLTTIITISILLSLAWRSWTMGLFSLVPNLLPILIVLGIWGYFVGEINLAVSVVGAMVMGIVVDDTVYILTKYQDSRRQGNSVEQAVVDVYSGVGLALMVTTLVIALGFAVMATSSFAINANLGLLALGVVITALLYDFLFVPALLITADRMLRQHTVQEV</sequence>
<dbReference type="PROSITE" id="PS50156">
    <property type="entry name" value="SSD"/>
    <property type="match status" value="2"/>
</dbReference>
<dbReference type="PANTHER" id="PTHR33406:SF12">
    <property type="entry name" value="BLR2997 PROTEIN"/>
    <property type="match status" value="1"/>
</dbReference>
<feature type="transmembrane region" description="Helical" evidence="6">
    <location>
        <begin position="646"/>
        <end position="666"/>
    </location>
</feature>
<dbReference type="SUPFAM" id="SSF82866">
    <property type="entry name" value="Multidrug efflux transporter AcrB transmembrane domain"/>
    <property type="match status" value="2"/>
</dbReference>
<comment type="caution">
    <text evidence="8">The sequence shown here is derived from an EMBL/GenBank/DDBJ whole genome shotgun (WGS) entry which is preliminary data.</text>
</comment>
<comment type="subcellular location">
    <subcellularLocation>
        <location evidence="1">Cell membrane</location>
        <topology evidence="1">Multi-pass membrane protein</topology>
    </subcellularLocation>
</comment>
<feature type="transmembrane region" description="Helical" evidence="6">
    <location>
        <begin position="748"/>
        <end position="770"/>
    </location>
</feature>
<protein>
    <recommendedName>
        <fullName evidence="7">SSD domain-containing protein</fullName>
    </recommendedName>
</protein>
<feature type="transmembrane region" description="Helical" evidence="6">
    <location>
        <begin position="713"/>
        <end position="736"/>
    </location>
</feature>
<evidence type="ECO:0000256" key="1">
    <source>
        <dbReference type="ARBA" id="ARBA00004651"/>
    </source>
</evidence>
<evidence type="ECO:0000256" key="2">
    <source>
        <dbReference type="ARBA" id="ARBA00022475"/>
    </source>
</evidence>
<feature type="transmembrane region" description="Helical" evidence="6">
    <location>
        <begin position="672"/>
        <end position="693"/>
    </location>
</feature>
<evidence type="ECO:0000256" key="6">
    <source>
        <dbReference type="SAM" id="Phobius"/>
    </source>
</evidence>
<keyword evidence="4 6" id="KW-1133">Transmembrane helix</keyword>
<dbReference type="InterPro" id="IPR050545">
    <property type="entry name" value="Mycobact_MmpL"/>
</dbReference>
<evidence type="ECO:0000256" key="4">
    <source>
        <dbReference type="ARBA" id="ARBA00022989"/>
    </source>
</evidence>
<dbReference type="PANTHER" id="PTHR33406">
    <property type="entry name" value="MEMBRANE PROTEIN MJ1562-RELATED"/>
    <property type="match status" value="1"/>
</dbReference>